<dbReference type="InterPro" id="IPR050188">
    <property type="entry name" value="RluA_PseudoU_synthase"/>
</dbReference>
<dbReference type="GO" id="GO:0009982">
    <property type="term" value="F:pseudouridine synthase activity"/>
    <property type="evidence" value="ECO:0007669"/>
    <property type="project" value="InterPro"/>
</dbReference>
<dbReference type="InterPro" id="IPR020103">
    <property type="entry name" value="PsdUridine_synth_cat_dom_sf"/>
</dbReference>
<dbReference type="OMA" id="DIMSVEF"/>
<evidence type="ECO:0000313" key="2">
    <source>
        <dbReference type="EMBL" id="EER16096.1"/>
    </source>
</evidence>
<organism evidence="3">
    <name type="scientific">Perkinsus marinus (strain ATCC 50983 / TXsc)</name>
    <dbReference type="NCBI Taxonomy" id="423536"/>
    <lineage>
        <taxon>Eukaryota</taxon>
        <taxon>Sar</taxon>
        <taxon>Alveolata</taxon>
        <taxon>Perkinsozoa</taxon>
        <taxon>Perkinsea</taxon>
        <taxon>Perkinsida</taxon>
        <taxon>Perkinsidae</taxon>
        <taxon>Perkinsus</taxon>
    </lineage>
</organism>
<evidence type="ECO:0000259" key="1">
    <source>
        <dbReference type="Pfam" id="PF00849"/>
    </source>
</evidence>
<dbReference type="Gene3D" id="3.30.2350.10">
    <property type="entry name" value="Pseudouridine synthase"/>
    <property type="match status" value="1"/>
</dbReference>
<gene>
    <name evidence="2" type="ORF">Pmar_PMAR003559</name>
</gene>
<proteinExistence type="predicted"/>
<dbReference type="SUPFAM" id="SSF55120">
    <property type="entry name" value="Pseudouridine synthase"/>
    <property type="match status" value="1"/>
</dbReference>
<keyword evidence="3" id="KW-1185">Reference proteome</keyword>
<feature type="domain" description="Pseudouridine synthase RsuA/RluA-like" evidence="1">
    <location>
        <begin position="124"/>
        <end position="257"/>
    </location>
</feature>
<dbReference type="InParanoid" id="C5KHN4"/>
<dbReference type="AlphaFoldDB" id="C5KHN4"/>
<dbReference type="OrthoDB" id="411545at2759"/>
<dbReference type="EMBL" id="GG673069">
    <property type="protein sequence ID" value="EER16096.1"/>
    <property type="molecule type" value="Genomic_DNA"/>
</dbReference>
<dbReference type="RefSeq" id="XP_002784300.1">
    <property type="nucleotide sequence ID" value="XM_002784254.1"/>
</dbReference>
<protein>
    <submittedName>
        <fullName evidence="2">Ribosomal pseudouridine synthase, putative</fullName>
    </submittedName>
</protein>
<dbReference type="GO" id="GO:0003723">
    <property type="term" value="F:RNA binding"/>
    <property type="evidence" value="ECO:0007669"/>
    <property type="project" value="InterPro"/>
</dbReference>
<evidence type="ECO:0000313" key="3">
    <source>
        <dbReference type="Proteomes" id="UP000007800"/>
    </source>
</evidence>
<sequence>MVDGDVISPPEDEFDVTATGIRAKRYTTTKVVNCKKRWRGRSIQDIISVEFALDSEYIEKACREGYLRIRKAGKNAVPQRAKPESLLKNGESLVHTWKAEEPQVDFTCGETGIVFIREDSARGIVAVHKPAGLPTHSGGKYMRTSLVHILARAFNLSTIRPINRLDRETSGVVLLAADASVHERLKDRSLLSKVPALCRTPIAVDRHVPNQPLMSRVVEDSTNSTLCTTLFRNLGNGVVACRPVTGKTHQIRVHLSHLGFPIQGDTLYGGRSTPEGRLRLHAHCYQVKDPNQATLQ</sequence>
<dbReference type="GO" id="GO:0000455">
    <property type="term" value="P:enzyme-directed rRNA pseudouridine synthesis"/>
    <property type="evidence" value="ECO:0007669"/>
    <property type="project" value="TreeGrafter"/>
</dbReference>
<dbReference type="InterPro" id="IPR006145">
    <property type="entry name" value="PsdUridine_synth_RsuA/RluA"/>
</dbReference>
<dbReference type="InterPro" id="IPR006224">
    <property type="entry name" value="PsdUridine_synth_RluA-like_CS"/>
</dbReference>
<accession>C5KHN4</accession>
<dbReference type="PANTHER" id="PTHR21600:SF52">
    <property type="entry name" value="PSEUDOURIDINE SYNTHASE RSUA_RLUA-LIKE DOMAIN-CONTAINING PROTEIN"/>
    <property type="match status" value="1"/>
</dbReference>
<dbReference type="Proteomes" id="UP000007800">
    <property type="component" value="Unassembled WGS sequence"/>
</dbReference>
<reference evidence="2 3" key="1">
    <citation type="submission" date="2008-07" db="EMBL/GenBank/DDBJ databases">
        <authorList>
            <person name="El-Sayed N."/>
            <person name="Caler E."/>
            <person name="Inman J."/>
            <person name="Amedeo P."/>
            <person name="Hass B."/>
            <person name="Wortman J."/>
        </authorList>
    </citation>
    <scope>NUCLEOTIDE SEQUENCE [LARGE SCALE GENOMIC DNA]</scope>
    <source>
        <strain evidence="3">ATCC 50983 / TXsc</strain>
    </source>
</reference>
<name>C5KHN4_PERM5</name>
<dbReference type="PROSITE" id="PS01129">
    <property type="entry name" value="PSI_RLU"/>
    <property type="match status" value="1"/>
</dbReference>
<dbReference type="PANTHER" id="PTHR21600">
    <property type="entry name" value="MITOCHONDRIAL RNA PSEUDOURIDINE SYNTHASE"/>
    <property type="match status" value="1"/>
</dbReference>
<dbReference type="Pfam" id="PF00849">
    <property type="entry name" value="PseudoU_synth_2"/>
    <property type="match status" value="1"/>
</dbReference>
<dbReference type="GeneID" id="9061158"/>